<keyword evidence="2" id="KW-0040">ANK repeat</keyword>
<organism evidence="5 6">
    <name type="scientific">Beauveria bassiana</name>
    <name type="common">White muscardine disease fungus</name>
    <name type="synonym">Tritirachium shiotae</name>
    <dbReference type="NCBI Taxonomy" id="176275"/>
    <lineage>
        <taxon>Eukaryota</taxon>
        <taxon>Fungi</taxon>
        <taxon>Dikarya</taxon>
        <taxon>Ascomycota</taxon>
        <taxon>Pezizomycotina</taxon>
        <taxon>Sordariomycetes</taxon>
        <taxon>Hypocreomycetidae</taxon>
        <taxon>Hypocreales</taxon>
        <taxon>Cordycipitaceae</taxon>
        <taxon>Beauveria</taxon>
    </lineage>
</organism>
<dbReference type="EMBL" id="JRHA01000002">
    <property type="protein sequence ID" value="PQK10239.1"/>
    <property type="molecule type" value="Genomic_DNA"/>
</dbReference>
<dbReference type="PROSITE" id="PS50088">
    <property type="entry name" value="ANK_REPEAT"/>
    <property type="match status" value="3"/>
</dbReference>
<dbReference type="PROSITE" id="PS50297">
    <property type="entry name" value="ANK_REP_REGION"/>
    <property type="match status" value="3"/>
</dbReference>
<dbReference type="Pfam" id="PF12697">
    <property type="entry name" value="Abhydrolase_6"/>
    <property type="match status" value="1"/>
</dbReference>
<name>A0A2S7Y2G7_BEABA</name>
<dbReference type="Gene3D" id="3.40.50.1820">
    <property type="entry name" value="alpha/beta hydrolase"/>
    <property type="match status" value="1"/>
</dbReference>
<keyword evidence="1" id="KW-0677">Repeat</keyword>
<feature type="repeat" description="ANK" evidence="2">
    <location>
        <begin position="929"/>
        <end position="961"/>
    </location>
</feature>
<dbReference type="PANTHER" id="PTHR10039">
    <property type="entry name" value="AMELOGENIN"/>
    <property type="match status" value="1"/>
</dbReference>
<dbReference type="Pfam" id="PF12796">
    <property type="entry name" value="Ank_2"/>
    <property type="match status" value="1"/>
</dbReference>
<evidence type="ECO:0000256" key="2">
    <source>
        <dbReference type="PROSITE-ProRule" id="PRU00023"/>
    </source>
</evidence>
<evidence type="ECO:0000259" key="3">
    <source>
        <dbReference type="Pfam" id="PF12697"/>
    </source>
</evidence>
<dbReference type="InterPro" id="IPR036770">
    <property type="entry name" value="Ankyrin_rpt-contain_sf"/>
</dbReference>
<feature type="repeat" description="ANK" evidence="2">
    <location>
        <begin position="1045"/>
        <end position="1079"/>
    </location>
</feature>
<dbReference type="PANTHER" id="PTHR10039:SF14">
    <property type="entry name" value="NACHT DOMAIN-CONTAINING PROTEIN"/>
    <property type="match status" value="1"/>
</dbReference>
<dbReference type="InterPro" id="IPR027417">
    <property type="entry name" value="P-loop_NTPase"/>
</dbReference>
<dbReference type="SUPFAM" id="SSF48403">
    <property type="entry name" value="Ankyrin repeat"/>
    <property type="match status" value="2"/>
</dbReference>
<evidence type="ECO:0000259" key="4">
    <source>
        <dbReference type="Pfam" id="PF24883"/>
    </source>
</evidence>
<comment type="caution">
    <text evidence="5">The sequence shown here is derived from an EMBL/GenBank/DDBJ whole genome shotgun (WGS) entry which is preliminary data.</text>
</comment>
<dbReference type="Gene3D" id="1.25.40.20">
    <property type="entry name" value="Ankyrin repeat-containing domain"/>
    <property type="match status" value="3"/>
</dbReference>
<dbReference type="OrthoDB" id="4868293at2759"/>
<evidence type="ECO:0000313" key="5">
    <source>
        <dbReference type="EMBL" id="PQK10239.1"/>
    </source>
</evidence>
<evidence type="ECO:0000313" key="6">
    <source>
        <dbReference type="Proteomes" id="UP000237441"/>
    </source>
</evidence>
<sequence length="1339" mass="150517">MDWAQRWLLTFLASVVATVYWLLAARARSAAKSRRQSRVAQDHRPDYSVPERTKDQTRKRLTIVYPEQTRVAADDAEVDIVAVHGLGSDADWSWICKDGEKHINWLRDPDMLPAKIPKARIIVYRYDSTWHADAPRTRLQLCGEGLVHSLHSFRAKCPRRPVIFVGHSLGGNVIMQAILYANDDSRYESLLNTTAGLVFLGTPFHGSKWQPLADALTLLMGPVGSHRGITRELGFDEPALRDRVHRFCGLCNRLSMKVTCFFELYETDYGRRLGIAGVVKGMVVEEASACILGLGRRALEKDHLKMNKYYGPTDPAFETVSDVISEMCRNSKAIPTDEGSTSADLGKCLQEMKVRNPEDILSDIKRQQGERVGHTCEWILERIEFSVWISKAESQLLRLIGSPGVGKTMMATFLVERLNMKIEKCPSKLFAYFFCDDKDEERRTPTAVLRSLIWQLLLQRNELYRHVWPNHEKEGRSRDFTMIFNDFSALWRIFRCMLRDTGADETFILVDALDECESSTRQDLLSSLAAFFQPISGEGPGKAKLLVTCRPDVDDIENELKSIGVPLRVDSTDINKDLSEYIAAKVDELSKKKGYTSKIKETVSDALAQQVGGTFLWVSLMVAELRRPEVRMLDLHAMLERLPRGLYNTYAAILDRVEPCNQNHAQFILRCMVATRRPLKKDEMKTAFATWKTGSIQCGEDLSVYDDILTVCSSILCVGSGNDPTLNFCHQSVKDFLLDERAEVRAWYHTTEEEANVHLFKACWAYLTAKEFNYGSLLVRREGGSMGRLRNASARELRDDFPQHLFLEYSSAEWENHAMASSTIQLRALAIEAAKAPTLRDAWLLRAAKEGNEAVVQLLLQHGAVMTADEDNMTPMHYAVSRSSKELAQCFLDASVHVDISVKRRIWQQLHRMTDESQDMPLLGDESQRGLTALHYSALTGCPQMTEFFLQHGANPNAASEFGETPLHLALKRDLAGARWPAFSDRWDDPTYRVEYILDLIEVDPDDEDDTEYCTTQKIIEEHRADVLTLLLGDGKTDVTARDDDGATALHSVRYGSSTSPDIVKQLIQRGADISARNNRGQTPLHLACFKGDAHSIITFLEYGADIGATDYGGVNCLHYAAESRNANTILWLLTAATTDYIDALPLVVSRDLNGRNALHHLLIGGKHVDDAAVQRLLELGVKCNELDIDGMSPLACYLDVFLRGANNAAEVVRLLFQGGSDAKFKTCTGGLNLAHLHAKSAAQVQVQILRELLRFEVDLQATDNDNRSILHHCAIHGSLTKEAFNFLRCEVELSLMGKDVHGKTAIDYVAAMKQKPRHPDVFDQGRWSRTEGILLSIM</sequence>
<dbReference type="InterPro" id="IPR029058">
    <property type="entry name" value="AB_hydrolase_fold"/>
</dbReference>
<dbReference type="InterPro" id="IPR002110">
    <property type="entry name" value="Ankyrin_rpt"/>
</dbReference>
<reference evidence="5 6" key="1">
    <citation type="submission" date="2016-07" db="EMBL/GenBank/DDBJ databases">
        <title>Comparative genomics of the entomopathogenic fungus Beauveria bassiana.</title>
        <authorList>
            <person name="Valero Jimenez C.A."/>
            <person name="Zwaan B.J."/>
            <person name="Van Kan J.A."/>
            <person name="Takken W."/>
            <person name="Debets A.J."/>
            <person name="Schoustra S.E."/>
            <person name="Koenraadt C.J."/>
        </authorList>
    </citation>
    <scope>NUCLEOTIDE SEQUENCE [LARGE SCALE GENOMIC DNA]</scope>
    <source>
        <strain evidence="5 6">ARSEF 8028</strain>
    </source>
</reference>
<dbReference type="SUPFAM" id="SSF53474">
    <property type="entry name" value="alpha/beta-Hydrolases"/>
    <property type="match status" value="1"/>
</dbReference>
<dbReference type="Pfam" id="PF24883">
    <property type="entry name" value="NPHP3_N"/>
    <property type="match status" value="1"/>
</dbReference>
<dbReference type="SUPFAM" id="SSF52540">
    <property type="entry name" value="P-loop containing nucleoside triphosphate hydrolases"/>
    <property type="match status" value="1"/>
</dbReference>
<dbReference type="Proteomes" id="UP000237441">
    <property type="component" value="Unassembled WGS sequence"/>
</dbReference>
<feature type="domain" description="Nephrocystin 3-like N-terminal" evidence="4">
    <location>
        <begin position="375"/>
        <end position="550"/>
    </location>
</feature>
<dbReference type="SMART" id="SM00248">
    <property type="entry name" value="ANK"/>
    <property type="match status" value="10"/>
</dbReference>
<dbReference type="Gene3D" id="3.40.50.300">
    <property type="entry name" value="P-loop containing nucleotide triphosphate hydrolases"/>
    <property type="match status" value="1"/>
</dbReference>
<evidence type="ECO:0000256" key="1">
    <source>
        <dbReference type="ARBA" id="ARBA00022737"/>
    </source>
</evidence>
<gene>
    <name evidence="5" type="ORF">BB8028_0002g05630</name>
</gene>
<dbReference type="InterPro" id="IPR056884">
    <property type="entry name" value="NPHP3-like_N"/>
</dbReference>
<feature type="domain" description="AB hydrolase-1" evidence="3">
    <location>
        <begin position="80"/>
        <end position="220"/>
    </location>
</feature>
<proteinExistence type="predicted"/>
<accession>A0A2S7Y2G7</accession>
<feature type="repeat" description="ANK" evidence="2">
    <location>
        <begin position="1080"/>
        <end position="1112"/>
    </location>
</feature>
<dbReference type="Pfam" id="PF13857">
    <property type="entry name" value="Ank_5"/>
    <property type="match status" value="1"/>
</dbReference>
<dbReference type="Pfam" id="PF13637">
    <property type="entry name" value="Ank_4"/>
    <property type="match status" value="1"/>
</dbReference>
<protein>
    <submittedName>
        <fullName evidence="5">Uncharacterized protein</fullName>
    </submittedName>
</protein>
<dbReference type="InterPro" id="IPR000073">
    <property type="entry name" value="AB_hydrolase_1"/>
</dbReference>